<evidence type="ECO:0000313" key="2">
    <source>
        <dbReference type="EMBL" id="AUO20228.1"/>
    </source>
</evidence>
<dbReference type="InterPro" id="IPR010753">
    <property type="entry name" value="DUF1330"/>
</dbReference>
<dbReference type="GeneID" id="98063458"/>
<dbReference type="AlphaFoldDB" id="A0A2K9P625"/>
<organism evidence="2 3">
    <name type="scientific">Monoglobus pectinilyticus</name>
    <dbReference type="NCBI Taxonomy" id="1981510"/>
    <lineage>
        <taxon>Bacteria</taxon>
        <taxon>Bacillati</taxon>
        <taxon>Bacillota</taxon>
        <taxon>Clostridia</taxon>
        <taxon>Monoglobales</taxon>
        <taxon>Monoglobaceae</taxon>
        <taxon>Monoglobus</taxon>
    </lineage>
</organism>
<gene>
    <name evidence="2" type="ORF">B9O19_02086</name>
</gene>
<keyword evidence="3" id="KW-1185">Reference proteome</keyword>
<dbReference type="OrthoDB" id="9806380at2"/>
<dbReference type="EMBL" id="CP020991">
    <property type="protein sequence ID" value="AUO20228.1"/>
    <property type="molecule type" value="Genomic_DNA"/>
</dbReference>
<dbReference type="PANTHER" id="PTHR41521">
    <property type="match status" value="1"/>
</dbReference>
<evidence type="ECO:0000313" key="3">
    <source>
        <dbReference type="Proteomes" id="UP000235589"/>
    </source>
</evidence>
<dbReference type="KEGG" id="mpec:B9O19_02086"/>
<sequence length="98" mass="11319">MAWYFIVDTYINEEKGRGEYDEYINAVKPIVESYGGKYLVRTENLQTLSGERNPQRVIVVRFEDKSNLEACFASDEYNMIVSKRKNNVDSRAVIAEGI</sequence>
<dbReference type="RefSeq" id="WP_102366359.1">
    <property type="nucleotide sequence ID" value="NZ_CP020991.1"/>
</dbReference>
<dbReference type="InterPro" id="IPR011008">
    <property type="entry name" value="Dimeric_a/b-barrel"/>
</dbReference>
<evidence type="ECO:0000259" key="1">
    <source>
        <dbReference type="Pfam" id="PF07045"/>
    </source>
</evidence>
<dbReference type="PANTHER" id="PTHR41521:SF4">
    <property type="entry name" value="BLR0684 PROTEIN"/>
    <property type="match status" value="1"/>
</dbReference>
<feature type="domain" description="DUF1330" evidence="1">
    <location>
        <begin position="4"/>
        <end position="97"/>
    </location>
</feature>
<name>A0A2K9P625_9FIRM</name>
<dbReference type="Proteomes" id="UP000235589">
    <property type="component" value="Chromosome"/>
</dbReference>
<proteinExistence type="predicted"/>
<accession>A0A2K9P625</accession>
<protein>
    <recommendedName>
        <fullName evidence="1">DUF1330 domain-containing protein</fullName>
    </recommendedName>
</protein>
<reference evidence="2 3" key="1">
    <citation type="submission" date="2017-04" db="EMBL/GenBank/DDBJ databases">
        <title>Monoglobus pectinilyticus 14 draft genome.</title>
        <authorList>
            <person name="Kim C."/>
            <person name="Rosendale D.I."/>
            <person name="Kelly W.J."/>
            <person name="Tannock G.W."/>
            <person name="Patchett M.L."/>
            <person name="Jordens J.Z."/>
        </authorList>
    </citation>
    <scope>NUCLEOTIDE SEQUENCE [LARGE SCALE GENOMIC DNA]</scope>
    <source>
        <strain evidence="2 3">14</strain>
    </source>
</reference>
<dbReference type="Gene3D" id="3.30.70.100">
    <property type="match status" value="1"/>
</dbReference>
<dbReference type="Pfam" id="PF07045">
    <property type="entry name" value="DUF1330"/>
    <property type="match status" value="1"/>
</dbReference>
<dbReference type="SUPFAM" id="SSF54909">
    <property type="entry name" value="Dimeric alpha+beta barrel"/>
    <property type="match status" value="1"/>
</dbReference>